<organism evidence="1 2">
    <name type="scientific">Neofusicoccum parvum</name>
    <dbReference type="NCBI Taxonomy" id="310453"/>
    <lineage>
        <taxon>Eukaryota</taxon>
        <taxon>Fungi</taxon>
        <taxon>Dikarya</taxon>
        <taxon>Ascomycota</taxon>
        <taxon>Pezizomycotina</taxon>
        <taxon>Dothideomycetes</taxon>
        <taxon>Dothideomycetes incertae sedis</taxon>
        <taxon>Botryosphaeriales</taxon>
        <taxon>Botryosphaeriaceae</taxon>
        <taxon>Neofusicoccum</taxon>
    </lineage>
</organism>
<evidence type="ECO:0000313" key="1">
    <source>
        <dbReference type="EMBL" id="GME50225.1"/>
    </source>
</evidence>
<proteinExistence type="predicted"/>
<name>A0ACB5SNU9_9PEZI</name>
<reference evidence="1" key="1">
    <citation type="submission" date="2024-09" db="EMBL/GenBank/DDBJ databases">
        <title>Draft Genome Sequences of Neofusicoccum parvum.</title>
        <authorList>
            <person name="Ashida A."/>
            <person name="Camagna M."/>
            <person name="Tanaka A."/>
            <person name="Takemoto D."/>
        </authorList>
    </citation>
    <scope>NUCLEOTIDE SEQUENCE</scope>
    <source>
        <strain evidence="1">PPO83</strain>
    </source>
</reference>
<dbReference type="EMBL" id="BSXG01000162">
    <property type="protein sequence ID" value="GME50225.1"/>
    <property type="molecule type" value="Genomic_DNA"/>
</dbReference>
<gene>
    <name evidence="1" type="primary">g6976</name>
    <name evidence="1" type="ORF">NpPPO83_00006976</name>
</gene>
<evidence type="ECO:0000313" key="2">
    <source>
        <dbReference type="Proteomes" id="UP001165186"/>
    </source>
</evidence>
<dbReference type="Proteomes" id="UP001165186">
    <property type="component" value="Unassembled WGS sequence"/>
</dbReference>
<sequence length="150" mass="15995">MLPAAKAASIPVPTALRPAGEIKVRKRRENRSSTSSVGGTQHSTCSESEAGSLNLTWPRSSPVKTADRGSPPSIVEPASPTLHRRKSSKNKVLSKVLGSIQTSRSSPGLQPTHGGQSDGSIFRKLSLRRRPSFQARSRSSDFPVQPSTPS</sequence>
<comment type="caution">
    <text evidence="1">The sequence shown here is derived from an EMBL/GenBank/DDBJ whole genome shotgun (WGS) entry which is preliminary data.</text>
</comment>
<keyword evidence="2" id="KW-1185">Reference proteome</keyword>
<accession>A0ACB5SNU9</accession>
<protein>
    <submittedName>
        <fullName evidence="1">Ubiquitin-conjugating enzyme</fullName>
    </submittedName>
</protein>